<dbReference type="OrthoDB" id="9801625at2"/>
<evidence type="ECO:0000313" key="2">
    <source>
        <dbReference type="Proteomes" id="UP000198870"/>
    </source>
</evidence>
<dbReference type="AlphaFoldDB" id="A0A1G5HQ40"/>
<organism evidence="1 2">
    <name type="scientific">Desulfoluna spongiiphila</name>
    <dbReference type="NCBI Taxonomy" id="419481"/>
    <lineage>
        <taxon>Bacteria</taxon>
        <taxon>Pseudomonadati</taxon>
        <taxon>Thermodesulfobacteriota</taxon>
        <taxon>Desulfobacteria</taxon>
        <taxon>Desulfobacterales</taxon>
        <taxon>Desulfolunaceae</taxon>
        <taxon>Desulfoluna</taxon>
    </lineage>
</organism>
<dbReference type="Proteomes" id="UP000198870">
    <property type="component" value="Unassembled WGS sequence"/>
</dbReference>
<gene>
    <name evidence="1" type="ORF">SAMN05216233_11531</name>
</gene>
<reference evidence="1 2" key="1">
    <citation type="submission" date="2016-10" db="EMBL/GenBank/DDBJ databases">
        <authorList>
            <person name="de Groot N.N."/>
        </authorList>
    </citation>
    <scope>NUCLEOTIDE SEQUENCE [LARGE SCALE GENOMIC DNA]</scope>
    <source>
        <strain evidence="1 2">AA1</strain>
    </source>
</reference>
<dbReference type="EMBL" id="FMUX01000015">
    <property type="protein sequence ID" value="SCY65539.1"/>
    <property type="molecule type" value="Genomic_DNA"/>
</dbReference>
<keyword evidence="2" id="KW-1185">Reference proteome</keyword>
<proteinExistence type="predicted"/>
<dbReference type="STRING" id="419481.SAMN05216233_11531"/>
<evidence type="ECO:0000313" key="1">
    <source>
        <dbReference type="EMBL" id="SCY65539.1"/>
    </source>
</evidence>
<protein>
    <submittedName>
        <fullName evidence="1">Uncharacterized protein</fullName>
    </submittedName>
</protein>
<sequence>MNKSQEGAASGPQSLPRRIGLKYCGGCAPRYDRVAQVKAIERELHDLVTLLSPDAERLEAVLIVAGCPTCCVETRDFCPLPVLRIRSETDARRFIDDIRSEPSRDLAGSTLSVVG</sequence>
<name>A0A1G5HQ40_9BACT</name>
<dbReference type="RefSeq" id="WP_092212702.1">
    <property type="nucleotide sequence ID" value="NZ_FMUX01000015.1"/>
</dbReference>
<accession>A0A1G5HQ40</accession>